<keyword evidence="1" id="KW-0472">Membrane</keyword>
<dbReference type="RefSeq" id="WP_264789808.1">
    <property type="nucleotide sequence ID" value="NZ_AP026867.1"/>
</dbReference>
<feature type="transmembrane region" description="Helical" evidence="1">
    <location>
        <begin position="96"/>
        <end position="113"/>
    </location>
</feature>
<feature type="transmembrane region" description="Helical" evidence="1">
    <location>
        <begin position="5"/>
        <end position="24"/>
    </location>
</feature>
<dbReference type="AlphaFoldDB" id="A0A916DUZ2"/>
<protein>
    <submittedName>
        <fullName evidence="2">Uncharacterized protein</fullName>
    </submittedName>
</protein>
<dbReference type="Proteomes" id="UP001060919">
    <property type="component" value="Chromosome"/>
</dbReference>
<gene>
    <name evidence="2" type="ORF">AsAng_0053700</name>
</gene>
<dbReference type="EMBL" id="AP026867">
    <property type="protein sequence ID" value="BDS14589.1"/>
    <property type="molecule type" value="Genomic_DNA"/>
</dbReference>
<proteinExistence type="predicted"/>
<keyword evidence="3" id="KW-1185">Reference proteome</keyword>
<organism evidence="2 3">
    <name type="scientific">Aureispira anguillae</name>
    <dbReference type="NCBI Taxonomy" id="2864201"/>
    <lineage>
        <taxon>Bacteria</taxon>
        <taxon>Pseudomonadati</taxon>
        <taxon>Bacteroidota</taxon>
        <taxon>Saprospiria</taxon>
        <taxon>Saprospirales</taxon>
        <taxon>Saprospiraceae</taxon>
        <taxon>Aureispira</taxon>
    </lineage>
</organism>
<evidence type="ECO:0000256" key="1">
    <source>
        <dbReference type="SAM" id="Phobius"/>
    </source>
</evidence>
<keyword evidence="1" id="KW-1133">Transmembrane helix</keyword>
<keyword evidence="1" id="KW-0812">Transmembrane</keyword>
<feature type="transmembrane region" description="Helical" evidence="1">
    <location>
        <begin position="36"/>
        <end position="57"/>
    </location>
</feature>
<feature type="transmembrane region" description="Helical" evidence="1">
    <location>
        <begin position="69"/>
        <end position="90"/>
    </location>
</feature>
<reference evidence="2" key="1">
    <citation type="submission" date="2022-09" db="EMBL/GenBank/DDBJ databases">
        <title>Aureispira anguillicida sp. nov., isolated from Leptocephalus of Japanese eel Anguilla japonica.</title>
        <authorList>
            <person name="Yuasa K."/>
            <person name="Mekata T."/>
            <person name="Ikunari K."/>
        </authorList>
    </citation>
    <scope>NUCLEOTIDE SEQUENCE</scope>
    <source>
        <strain evidence="2">EL160426</strain>
    </source>
</reference>
<dbReference type="KEGG" id="aup:AsAng_0053700"/>
<evidence type="ECO:0000313" key="3">
    <source>
        <dbReference type="Proteomes" id="UP001060919"/>
    </source>
</evidence>
<evidence type="ECO:0000313" key="2">
    <source>
        <dbReference type="EMBL" id="BDS14589.1"/>
    </source>
</evidence>
<sequence length="124" mass="14508">MKKIILFNFLITTIWIPYSMQRWLEMPYAEGVLEDVLIFGTFFMGTALAFSNVLLLLSQKWTKYKRQYLKLTMIFLAGLFVFPIYSGLVVGYEGQAIWMDIVVLGCLYMNLSLSNKEYQLLIHQ</sequence>
<accession>A0A916DUZ2</accession>
<name>A0A916DUZ2_9BACT</name>